<comment type="caution">
    <text evidence="1">The sequence shown here is derived from an EMBL/GenBank/DDBJ whole genome shotgun (WGS) entry which is preliminary data.</text>
</comment>
<dbReference type="PANTHER" id="PTHR10504">
    <property type="entry name" value="BACTERICIDAL PERMEABILITY-INCREASING BPI PROTEIN-RELATED"/>
    <property type="match status" value="1"/>
</dbReference>
<dbReference type="PANTHER" id="PTHR10504:SF131">
    <property type="entry name" value="BPI2 DOMAIN-CONTAINING PROTEIN"/>
    <property type="match status" value="1"/>
</dbReference>
<dbReference type="GO" id="GO:0008289">
    <property type="term" value="F:lipid binding"/>
    <property type="evidence" value="ECO:0007669"/>
    <property type="project" value="InterPro"/>
</dbReference>
<evidence type="ECO:0000313" key="2">
    <source>
        <dbReference type="Proteomes" id="UP000192257"/>
    </source>
</evidence>
<dbReference type="Gene3D" id="3.15.10.10">
    <property type="entry name" value="Bactericidal permeability-increasing protein, domain 1"/>
    <property type="match status" value="1"/>
</dbReference>
<accession>A0A1X0PA44</accession>
<sequence>MIDTTLAWPILFTPDEIHSEEPSDNIILSLKKNFFTNTIPMIIPFVNIFLENLTIPPQQTDWVDINTIHFTQLKVGDASLDMSSPNNLFLSIEDINLVMPDIGFVLKTPLLTCDGKVRAVINITDAKVLLTTHRLVNGSLRLKVMETNISWKNIQTHHTLEGTGCSFMEKIIAALLGNLDDFIAKTMKKEVPEKVGPLVENKARDFLDSLPVLFTKDPDITFERIIFEMKLNPKTSDFNTQFPKRLYRNEPHHPQTDFGLLFSEITINNFVRYLRSIGKLNQTIALPSEYDSSLIESIYPEVYKYCPNCPFSVRFDAKIPPLVELNLNQSSIVHVTNGFVGLSMIPLSGDVIPVIEMLVNFTGGVKNLELTKDERLIFNLTNVNITLNVLKTNIHPINVTELYNKLSWFLNDVCIPLFNVKFTGITLPSQISKPVLNISSKTIFTGFDFK</sequence>
<dbReference type="InterPro" id="IPR032942">
    <property type="entry name" value="BPI/LBP/Plunc"/>
</dbReference>
<organism evidence="1 2">
    <name type="scientific">Trypanosoma theileri</name>
    <dbReference type="NCBI Taxonomy" id="67003"/>
    <lineage>
        <taxon>Eukaryota</taxon>
        <taxon>Discoba</taxon>
        <taxon>Euglenozoa</taxon>
        <taxon>Kinetoplastea</taxon>
        <taxon>Metakinetoplastina</taxon>
        <taxon>Trypanosomatida</taxon>
        <taxon>Trypanosomatidae</taxon>
        <taxon>Trypanosoma</taxon>
    </lineage>
</organism>
<dbReference type="EMBL" id="NBCO01000001">
    <property type="protein sequence ID" value="ORC93802.1"/>
    <property type="molecule type" value="Genomic_DNA"/>
</dbReference>
<dbReference type="GeneID" id="39981140"/>
<dbReference type="VEuPathDB" id="TriTrypDB:TM35_000016790"/>
<reference evidence="1 2" key="1">
    <citation type="submission" date="2017-03" db="EMBL/GenBank/DDBJ databases">
        <title>An alternative strategy for trypanosome survival in the mammalian bloodstream revealed through genome and transcriptome analysis of the ubiquitous bovine parasite Trypanosoma (Megatrypanum) theileri.</title>
        <authorList>
            <person name="Kelly S."/>
            <person name="Ivens A."/>
            <person name="Mott A."/>
            <person name="O'Neill E."/>
            <person name="Emms D."/>
            <person name="Macleod O."/>
            <person name="Voorheis P."/>
            <person name="Matthews J."/>
            <person name="Matthews K."/>
            <person name="Carrington M."/>
        </authorList>
    </citation>
    <scope>NUCLEOTIDE SEQUENCE [LARGE SCALE GENOMIC DNA]</scope>
    <source>
        <strain evidence="1">Edinburgh</strain>
    </source>
</reference>
<name>A0A1X0PA44_9TRYP</name>
<dbReference type="RefSeq" id="XP_028887868.1">
    <property type="nucleotide sequence ID" value="XM_029021360.1"/>
</dbReference>
<gene>
    <name evidence="1" type="ORF">TM35_000016790</name>
</gene>
<proteinExistence type="predicted"/>
<evidence type="ECO:0000313" key="1">
    <source>
        <dbReference type="EMBL" id="ORC93802.1"/>
    </source>
</evidence>
<keyword evidence="2" id="KW-1185">Reference proteome</keyword>
<dbReference type="Gene3D" id="3.15.20.10">
    <property type="entry name" value="Bactericidal permeability-increasing protein, domain 2"/>
    <property type="match status" value="1"/>
</dbReference>
<protein>
    <submittedName>
        <fullName evidence="1">ESAG-like protein</fullName>
    </submittedName>
</protein>
<dbReference type="SUPFAM" id="SSF55394">
    <property type="entry name" value="Bactericidal permeability-increasing protein, BPI"/>
    <property type="match status" value="2"/>
</dbReference>
<dbReference type="Proteomes" id="UP000192257">
    <property type="component" value="Unassembled WGS sequence"/>
</dbReference>
<dbReference type="AlphaFoldDB" id="A0A1X0PA44"/>
<dbReference type="OrthoDB" id="260782at2759"/>
<dbReference type="InterPro" id="IPR017943">
    <property type="entry name" value="Bactericidal_perm-incr_a/b_dom"/>
</dbReference>